<protein>
    <submittedName>
        <fullName evidence="2">Uncharacterized protein</fullName>
    </submittedName>
</protein>
<dbReference type="AlphaFoldDB" id="A0A1S1LCR6"/>
<organism evidence="2 3">
    <name type="scientific">Mycobacteroides chelonae</name>
    <name type="common">Mycobacterium chelonae</name>
    <dbReference type="NCBI Taxonomy" id="1774"/>
    <lineage>
        <taxon>Bacteria</taxon>
        <taxon>Bacillati</taxon>
        <taxon>Actinomycetota</taxon>
        <taxon>Actinomycetes</taxon>
        <taxon>Mycobacteriales</taxon>
        <taxon>Mycobacteriaceae</taxon>
        <taxon>Mycobacteroides</taxon>
    </lineage>
</organism>
<keyword evidence="1" id="KW-0812">Transmembrane</keyword>
<evidence type="ECO:0000256" key="1">
    <source>
        <dbReference type="SAM" id="Phobius"/>
    </source>
</evidence>
<accession>A0A1S1LCR6</accession>
<reference evidence="2 3" key="1">
    <citation type="submission" date="2016-10" db="EMBL/GenBank/DDBJ databases">
        <title>Evaluation of Human, Veterinary and Environmental Mycobacterium chelonae Isolates by Core Genome Phylogenomic Analysis, Targeted Gene Comparison, and Anti-microbial Susceptibility Patterns: A Tale of Mistaken Identities.</title>
        <authorList>
            <person name="Fogelson S.B."/>
            <person name="Camus A.C."/>
            <person name="Lorenz W."/>
            <person name="Vasireddy R."/>
            <person name="Vasireddy S."/>
            <person name="Smith T."/>
            <person name="Brown-Elliott B.A."/>
            <person name="Wallace R.J.Jr."/>
            <person name="Hasan N.A."/>
            <person name="Reischl U."/>
            <person name="Sanchez S."/>
        </authorList>
    </citation>
    <scope>NUCLEOTIDE SEQUENCE [LARGE SCALE GENOMIC DNA]</scope>
    <source>
        <strain evidence="2 3">15515</strain>
    </source>
</reference>
<keyword evidence="1" id="KW-1133">Transmembrane helix</keyword>
<evidence type="ECO:0000313" key="2">
    <source>
        <dbReference type="EMBL" id="OHU47208.1"/>
    </source>
</evidence>
<evidence type="ECO:0000313" key="3">
    <source>
        <dbReference type="Proteomes" id="UP000180043"/>
    </source>
</evidence>
<gene>
    <name evidence="2" type="ORF">BKG82_26495</name>
</gene>
<comment type="caution">
    <text evidence="2">The sequence shown here is derived from an EMBL/GenBank/DDBJ whole genome shotgun (WGS) entry which is preliminary data.</text>
</comment>
<dbReference type="Proteomes" id="UP000180043">
    <property type="component" value="Unassembled WGS sequence"/>
</dbReference>
<keyword evidence="1" id="KW-0472">Membrane</keyword>
<dbReference type="RefSeq" id="WP_070947826.1">
    <property type="nucleotide sequence ID" value="NZ_MLIQ01000042.1"/>
</dbReference>
<proteinExistence type="predicted"/>
<feature type="transmembrane region" description="Helical" evidence="1">
    <location>
        <begin position="39"/>
        <end position="60"/>
    </location>
</feature>
<sequence length="106" mass="11395">MTLLASLFVDHADTIRFLADITEHDDGGNGSLWTLGKRVAAVALVATVVGFIVRVAVHYISVEDPAAKRDWVGAMKNFAFAISLELGAYSIASIAETVQTGVFNIW</sequence>
<dbReference type="EMBL" id="MLIQ01000042">
    <property type="protein sequence ID" value="OHU47208.1"/>
    <property type="molecule type" value="Genomic_DNA"/>
</dbReference>
<name>A0A1S1LCR6_MYCCH</name>